<dbReference type="AlphaFoldDB" id="D5ECK9"/>
<evidence type="ECO:0000313" key="3">
    <source>
        <dbReference type="EMBL" id="ADE56291.1"/>
    </source>
</evidence>
<evidence type="ECO:0000313" key="4">
    <source>
        <dbReference type="Proteomes" id="UP000002366"/>
    </source>
</evidence>
<keyword evidence="4" id="KW-1185">Reference proteome</keyword>
<dbReference type="HOGENOM" id="CLU_1902269_0_0_0"/>
<feature type="domain" description="DUF1468" evidence="2">
    <location>
        <begin position="5"/>
        <end position="128"/>
    </location>
</feature>
<keyword evidence="1" id="KW-1133">Transmembrane helix</keyword>
<feature type="transmembrane region" description="Helical" evidence="1">
    <location>
        <begin position="24"/>
        <end position="42"/>
    </location>
</feature>
<dbReference type="Pfam" id="PF07331">
    <property type="entry name" value="TctB"/>
    <property type="match status" value="1"/>
</dbReference>
<dbReference type="Proteomes" id="UP000002366">
    <property type="component" value="Chromosome"/>
</dbReference>
<dbReference type="STRING" id="572547.Amico_0144"/>
<dbReference type="KEGG" id="aco:Amico_0144"/>
<protein>
    <recommendedName>
        <fullName evidence="2">DUF1468 domain-containing protein</fullName>
    </recommendedName>
</protein>
<evidence type="ECO:0000259" key="2">
    <source>
        <dbReference type="Pfam" id="PF07331"/>
    </source>
</evidence>
<organism evidence="3 4">
    <name type="scientific">Aminobacterium colombiense (strain DSM 12261 / ALA-1)</name>
    <dbReference type="NCBI Taxonomy" id="572547"/>
    <lineage>
        <taxon>Bacteria</taxon>
        <taxon>Thermotogati</taxon>
        <taxon>Synergistota</taxon>
        <taxon>Synergistia</taxon>
        <taxon>Synergistales</taxon>
        <taxon>Aminobacteriaceae</taxon>
        <taxon>Aminobacterium</taxon>
    </lineage>
</organism>
<sequence length="133" mass="14944">MFFVGIAALARALSYPAQTKMMPIIYSVALIILSFLLGLRTIRKENSSEENVVRTEEPLSRVFLVGSIIFAYIASIQILGFFSSTILFLLSFMFLMRAASWVVTTLVSLVTTTVIYLFFETLLNIPIPKGIFF</sequence>
<keyword evidence="1" id="KW-0812">Transmembrane</keyword>
<accession>D5ECK9</accession>
<evidence type="ECO:0000256" key="1">
    <source>
        <dbReference type="SAM" id="Phobius"/>
    </source>
</evidence>
<name>D5ECK9_AMICL</name>
<proteinExistence type="predicted"/>
<dbReference type="EMBL" id="CP001997">
    <property type="protein sequence ID" value="ADE56291.1"/>
    <property type="molecule type" value="Genomic_DNA"/>
</dbReference>
<feature type="transmembrane region" description="Helical" evidence="1">
    <location>
        <begin position="98"/>
        <end position="119"/>
    </location>
</feature>
<reference evidence="3 4" key="1">
    <citation type="journal article" date="2010" name="Stand. Genomic Sci.">
        <title>Complete genome sequence of Aminobacterium colombiense type strain (ALA-1).</title>
        <authorList>
            <person name="Chertkov O."/>
            <person name="Sikorski J."/>
            <person name="Brambilla E."/>
            <person name="Lapidus A."/>
            <person name="Copeland A."/>
            <person name="Glavina Del Rio T."/>
            <person name="Nolan M."/>
            <person name="Lucas S."/>
            <person name="Tice H."/>
            <person name="Cheng J.F."/>
            <person name="Han C."/>
            <person name="Detter J.C."/>
            <person name="Bruce D."/>
            <person name="Tapia R."/>
            <person name="Goodwin L."/>
            <person name="Pitluck S."/>
            <person name="Liolios K."/>
            <person name="Ivanova N."/>
            <person name="Mavromatis K."/>
            <person name="Ovchinnikova G."/>
            <person name="Pati A."/>
            <person name="Chen A."/>
            <person name="Palaniappan K."/>
            <person name="Land M."/>
            <person name="Hauser L."/>
            <person name="Chang Y.J."/>
            <person name="Jeffries C.D."/>
            <person name="Spring S."/>
            <person name="Rohde M."/>
            <person name="Goker M."/>
            <person name="Bristow J."/>
            <person name="Eisen J.A."/>
            <person name="Markowitz V."/>
            <person name="Hugenholtz P."/>
            <person name="Kyrpides N.C."/>
            <person name="Klenk H.P."/>
        </authorList>
    </citation>
    <scope>NUCLEOTIDE SEQUENCE [LARGE SCALE GENOMIC DNA]</scope>
    <source>
        <strain evidence="4">DSM 12261 / ALA-1</strain>
    </source>
</reference>
<dbReference type="InterPro" id="IPR009936">
    <property type="entry name" value="DUF1468"/>
</dbReference>
<gene>
    <name evidence="3" type="ordered locus">Amico_0144</name>
</gene>
<feature type="transmembrane region" description="Helical" evidence="1">
    <location>
        <begin position="62"/>
        <end position="92"/>
    </location>
</feature>
<keyword evidence="1" id="KW-0472">Membrane</keyword>